<dbReference type="PANTHER" id="PTHR13723:SF16">
    <property type="entry name" value="THROMBOSPONDIN TYPE-1 DOMAIN-CONTAINING PROTEIN 4"/>
    <property type="match status" value="1"/>
</dbReference>
<dbReference type="Proteomes" id="UP000504612">
    <property type="component" value="Unplaced"/>
</dbReference>
<dbReference type="GO" id="GO:0004222">
    <property type="term" value="F:metalloendopeptidase activity"/>
    <property type="evidence" value="ECO:0007669"/>
    <property type="project" value="TreeGrafter"/>
</dbReference>
<dbReference type="InterPro" id="IPR050439">
    <property type="entry name" value="ADAMTS_ADAMTS-like"/>
</dbReference>
<dbReference type="FunFam" id="2.20.100.10:FF:000023">
    <property type="entry name" value="Thrombospondin type-1 domain-containing protein 4"/>
    <property type="match status" value="1"/>
</dbReference>
<dbReference type="PROSITE" id="PS50092">
    <property type="entry name" value="TSP1"/>
    <property type="match status" value="3"/>
</dbReference>
<evidence type="ECO:0000256" key="2">
    <source>
        <dbReference type="ARBA" id="ARBA00022525"/>
    </source>
</evidence>
<dbReference type="Gene3D" id="2.20.100.10">
    <property type="entry name" value="Thrombospondin type-1 (TSP1) repeat"/>
    <property type="match status" value="3"/>
</dbReference>
<dbReference type="RefSeq" id="XP_026548356.1">
    <property type="nucleotide sequence ID" value="XM_026692571.1"/>
</dbReference>
<dbReference type="Pfam" id="PF19030">
    <property type="entry name" value="TSP1_ADAMTS"/>
    <property type="match status" value="3"/>
</dbReference>
<evidence type="ECO:0000256" key="4">
    <source>
        <dbReference type="ARBA" id="ARBA00022737"/>
    </source>
</evidence>
<dbReference type="SUPFAM" id="SSF82895">
    <property type="entry name" value="TSP-1 type 1 repeat"/>
    <property type="match status" value="3"/>
</dbReference>
<evidence type="ECO:0000313" key="5">
    <source>
        <dbReference type="Proteomes" id="UP000504612"/>
    </source>
</evidence>
<evidence type="ECO:0000256" key="1">
    <source>
        <dbReference type="ARBA" id="ARBA00004613"/>
    </source>
</evidence>
<evidence type="ECO:0000256" key="3">
    <source>
        <dbReference type="ARBA" id="ARBA00022729"/>
    </source>
</evidence>
<dbReference type="GeneID" id="113430076"/>
<dbReference type="InterPro" id="IPR000884">
    <property type="entry name" value="TSP1_rpt"/>
</dbReference>
<comment type="subcellular location">
    <subcellularLocation>
        <location evidence="1">Secreted</location>
    </subcellularLocation>
</comment>
<dbReference type="InterPro" id="IPR036383">
    <property type="entry name" value="TSP1_rpt_sf"/>
</dbReference>
<proteinExistence type="predicted"/>
<organism evidence="5 6">
    <name type="scientific">Notechis scutatus</name>
    <name type="common">mainland tiger snake</name>
    <dbReference type="NCBI Taxonomy" id="8663"/>
    <lineage>
        <taxon>Eukaryota</taxon>
        <taxon>Metazoa</taxon>
        <taxon>Chordata</taxon>
        <taxon>Craniata</taxon>
        <taxon>Vertebrata</taxon>
        <taxon>Euteleostomi</taxon>
        <taxon>Lepidosauria</taxon>
        <taxon>Squamata</taxon>
        <taxon>Bifurcata</taxon>
        <taxon>Unidentata</taxon>
        <taxon>Episquamata</taxon>
        <taxon>Toxicofera</taxon>
        <taxon>Serpentes</taxon>
        <taxon>Colubroidea</taxon>
        <taxon>Elapidae</taxon>
        <taxon>Hydrophiinae</taxon>
        <taxon>Notechis</taxon>
    </lineage>
</organism>
<dbReference type="GO" id="GO:0031012">
    <property type="term" value="C:extracellular matrix"/>
    <property type="evidence" value="ECO:0007669"/>
    <property type="project" value="TreeGrafter"/>
</dbReference>
<protein>
    <submittedName>
        <fullName evidence="6">Thrombospondin type-1 domain-containing protein 4-like</fullName>
    </submittedName>
</protein>
<dbReference type="AlphaFoldDB" id="A0A6J1VZA4"/>
<dbReference type="GO" id="GO:0005576">
    <property type="term" value="C:extracellular region"/>
    <property type="evidence" value="ECO:0007669"/>
    <property type="project" value="UniProtKB-SubCell"/>
</dbReference>
<reference evidence="6" key="1">
    <citation type="submission" date="2025-08" db="UniProtKB">
        <authorList>
            <consortium name="RefSeq"/>
        </authorList>
    </citation>
    <scope>IDENTIFICATION</scope>
</reference>
<keyword evidence="5" id="KW-1185">Reference proteome</keyword>
<keyword evidence="4" id="KW-0677">Repeat</keyword>
<dbReference type="SMART" id="SM00209">
    <property type="entry name" value="TSP1"/>
    <property type="match status" value="3"/>
</dbReference>
<feature type="non-terminal residue" evidence="6">
    <location>
        <position position="184"/>
    </location>
</feature>
<name>A0A6J1VZA4_9SAUR</name>
<accession>A0A6J1VZA4</accession>
<gene>
    <name evidence="6" type="primary">LOC113430076</name>
</gene>
<dbReference type="KEGG" id="nss:113430076"/>
<dbReference type="PANTHER" id="PTHR13723">
    <property type="entry name" value="ADAMTS A DISINTEGRIN AND METALLOPROTEASE WITH THROMBOSPONDIN MOTIFS PROTEASE"/>
    <property type="match status" value="1"/>
</dbReference>
<keyword evidence="3" id="KW-0732">Signal</keyword>
<sequence>WDLGEWSECSKSCGLGMQHRQVLCRQVYANRSLTVQLHRCQHLEKPERTSTCQLKICSEWQIRTEWTSCSVPCGVGQRTRDVKCVSNLGDVVDDEECNMKLRPNDIENCDMGPCAKSWFLTEWSDRCSAECGSGVRTRSVVCMTNHISSLPLEGCGHNRPTESTPCDNGPCLGKVEWFAGSWTQ</sequence>
<keyword evidence="2" id="KW-0964">Secreted</keyword>
<feature type="non-terminal residue" evidence="6">
    <location>
        <position position="1"/>
    </location>
</feature>
<dbReference type="GO" id="GO:0030198">
    <property type="term" value="P:extracellular matrix organization"/>
    <property type="evidence" value="ECO:0007669"/>
    <property type="project" value="TreeGrafter"/>
</dbReference>
<dbReference type="GO" id="GO:0006508">
    <property type="term" value="P:proteolysis"/>
    <property type="evidence" value="ECO:0007669"/>
    <property type="project" value="TreeGrafter"/>
</dbReference>
<evidence type="ECO:0000313" key="6">
    <source>
        <dbReference type="RefSeq" id="XP_026548356.1"/>
    </source>
</evidence>
<dbReference type="FunFam" id="2.20.100.10:FF:000005">
    <property type="entry name" value="ADAM metallopeptidase with thrombospondin type 1 motif 9"/>
    <property type="match status" value="1"/>
</dbReference>